<dbReference type="AlphaFoldDB" id="A0A0F5YA86"/>
<keyword evidence="1" id="KW-0732">Signal</keyword>
<evidence type="ECO:0000313" key="2">
    <source>
        <dbReference type="EMBL" id="KKD35095.1"/>
    </source>
</evidence>
<proteinExistence type="predicted"/>
<dbReference type="Proteomes" id="UP000033607">
    <property type="component" value="Unassembled WGS sequence"/>
</dbReference>
<organism evidence="2 3">
    <name type="scientific">Limnoraphis robusta CS-951</name>
    <dbReference type="NCBI Taxonomy" id="1637645"/>
    <lineage>
        <taxon>Bacteria</taxon>
        <taxon>Bacillati</taxon>
        <taxon>Cyanobacteriota</taxon>
        <taxon>Cyanophyceae</taxon>
        <taxon>Oscillatoriophycideae</taxon>
        <taxon>Oscillatoriales</taxon>
        <taxon>Sirenicapillariaceae</taxon>
        <taxon>Limnoraphis</taxon>
    </lineage>
</organism>
<dbReference type="PATRIC" id="fig|1637645.4.peg.6041"/>
<gene>
    <name evidence="2" type="ORF">WN50_27210</name>
</gene>
<accession>A0A0F5YA86</accession>
<protein>
    <recommendedName>
        <fullName evidence="4">DUF4426 domain-containing protein</fullName>
    </recommendedName>
</protein>
<name>A0A0F5YA86_9CYAN</name>
<dbReference type="EMBL" id="LATL02000307">
    <property type="protein sequence ID" value="KKD35095.1"/>
    <property type="molecule type" value="Genomic_DNA"/>
</dbReference>
<comment type="caution">
    <text evidence="2">The sequence shown here is derived from an EMBL/GenBank/DDBJ whole genome shotgun (WGS) entry which is preliminary data.</text>
</comment>
<dbReference type="OrthoDB" id="563554at2"/>
<evidence type="ECO:0000256" key="1">
    <source>
        <dbReference type="SAM" id="SignalP"/>
    </source>
</evidence>
<evidence type="ECO:0000313" key="3">
    <source>
        <dbReference type="Proteomes" id="UP000033607"/>
    </source>
</evidence>
<feature type="signal peptide" evidence="1">
    <location>
        <begin position="1"/>
        <end position="27"/>
    </location>
</feature>
<feature type="chain" id="PRO_5002497652" description="DUF4426 domain-containing protein" evidence="1">
    <location>
        <begin position="28"/>
        <end position="158"/>
    </location>
</feature>
<dbReference type="RefSeq" id="WP_046281749.1">
    <property type="nucleotide sequence ID" value="NZ_LATL02000307.1"/>
</dbReference>
<evidence type="ECO:0008006" key="4">
    <source>
        <dbReference type="Google" id="ProtNLM"/>
    </source>
</evidence>
<sequence>MKRFLSKLVISSSIGLIFLAACTPSQTTQNTTETLAPTSVETAPTETVAKDHSAPQKGGQVVEAGAYHLEFVALPESGGTHLDFYLQSGDTHEAVPGAKVMAQVQFPNGEQEVLDLEYDEAGKHYAVFFPGEQQGEYKVAILSDINGEKVNGRFNFTR</sequence>
<dbReference type="PROSITE" id="PS51257">
    <property type="entry name" value="PROKAR_LIPOPROTEIN"/>
    <property type="match status" value="1"/>
</dbReference>
<reference evidence="2 3" key="1">
    <citation type="submission" date="2015-06" db="EMBL/GenBank/DDBJ databases">
        <title>Draft genome assembly of filamentous brackish cyanobacterium Limnoraphis robusta strain CS-951.</title>
        <authorList>
            <person name="Willis A."/>
            <person name="Parks M."/>
            <person name="Burford M.A."/>
        </authorList>
    </citation>
    <scope>NUCLEOTIDE SEQUENCE [LARGE SCALE GENOMIC DNA]</scope>
    <source>
        <strain evidence="2 3">CS-951</strain>
    </source>
</reference>